<dbReference type="GO" id="GO:0040001">
    <property type="term" value="P:establishment of mitotic spindle localization"/>
    <property type="evidence" value="ECO:0007669"/>
    <property type="project" value="TreeGrafter"/>
</dbReference>
<accession>A0A1B6FGE3</accession>
<keyword evidence="3" id="KW-0677">Repeat</keyword>
<feature type="region of interest" description="Disordered" evidence="6">
    <location>
        <begin position="666"/>
        <end position="771"/>
    </location>
</feature>
<feature type="region of interest" description="Disordered" evidence="6">
    <location>
        <begin position="253"/>
        <end position="304"/>
    </location>
</feature>
<dbReference type="GO" id="GO:0000776">
    <property type="term" value="C:kinetochore"/>
    <property type="evidence" value="ECO:0007669"/>
    <property type="project" value="TreeGrafter"/>
</dbReference>
<dbReference type="GO" id="GO:0005815">
    <property type="term" value="C:microtubule organizing center"/>
    <property type="evidence" value="ECO:0007669"/>
    <property type="project" value="TreeGrafter"/>
</dbReference>
<evidence type="ECO:0000256" key="5">
    <source>
        <dbReference type="PROSITE-ProRule" id="PRU00103"/>
    </source>
</evidence>
<feature type="region of interest" description="Disordered" evidence="6">
    <location>
        <begin position="1098"/>
        <end position="1143"/>
    </location>
</feature>
<dbReference type="InterPro" id="IPR011989">
    <property type="entry name" value="ARM-like"/>
</dbReference>
<dbReference type="GO" id="GO:0045180">
    <property type="term" value="C:basal cortex"/>
    <property type="evidence" value="ECO:0007669"/>
    <property type="project" value="TreeGrafter"/>
</dbReference>
<feature type="region of interest" description="Disordered" evidence="6">
    <location>
        <begin position="1165"/>
        <end position="1184"/>
    </location>
</feature>
<evidence type="ECO:0000256" key="3">
    <source>
        <dbReference type="ARBA" id="ARBA00022737"/>
    </source>
</evidence>
<dbReference type="GO" id="GO:1902903">
    <property type="term" value="P:regulation of supramolecular fiber organization"/>
    <property type="evidence" value="ECO:0007669"/>
    <property type="project" value="UniProtKB-ARBA"/>
</dbReference>
<organism evidence="8">
    <name type="scientific">Cuerna arida</name>
    <dbReference type="NCBI Taxonomy" id="1464854"/>
    <lineage>
        <taxon>Eukaryota</taxon>
        <taxon>Metazoa</taxon>
        <taxon>Ecdysozoa</taxon>
        <taxon>Arthropoda</taxon>
        <taxon>Hexapoda</taxon>
        <taxon>Insecta</taxon>
        <taxon>Pterygota</taxon>
        <taxon>Neoptera</taxon>
        <taxon>Paraneoptera</taxon>
        <taxon>Hemiptera</taxon>
        <taxon>Auchenorrhyncha</taxon>
        <taxon>Membracoidea</taxon>
        <taxon>Cicadellidae</taxon>
        <taxon>Cicadellinae</taxon>
        <taxon>Proconiini</taxon>
        <taxon>Cuerna</taxon>
    </lineage>
</organism>
<dbReference type="InterPro" id="IPR016024">
    <property type="entry name" value="ARM-type_fold"/>
</dbReference>
<reference evidence="8" key="1">
    <citation type="submission" date="2015-11" db="EMBL/GenBank/DDBJ databases">
        <title>De novo transcriptome assembly of four potential Pierce s Disease insect vectors from Arizona vineyards.</title>
        <authorList>
            <person name="Tassone E.E."/>
        </authorList>
    </citation>
    <scope>NUCLEOTIDE SEQUENCE</scope>
</reference>
<feature type="region of interest" description="Disordered" evidence="6">
    <location>
        <begin position="789"/>
        <end position="826"/>
    </location>
</feature>
<gene>
    <name evidence="8" type="ORF">g.17174</name>
</gene>
<dbReference type="Pfam" id="PF12348">
    <property type="entry name" value="CLASP_N"/>
    <property type="match status" value="1"/>
</dbReference>
<dbReference type="Gene3D" id="1.25.10.10">
    <property type="entry name" value="Leucine-rich Repeat Variant"/>
    <property type="match status" value="4"/>
</dbReference>
<dbReference type="InterPro" id="IPR024395">
    <property type="entry name" value="CLASP_N_dom"/>
</dbReference>
<dbReference type="GO" id="GO:0090307">
    <property type="term" value="P:mitotic spindle assembly"/>
    <property type="evidence" value="ECO:0007669"/>
    <property type="project" value="TreeGrafter"/>
</dbReference>
<dbReference type="GO" id="GO:0008017">
    <property type="term" value="F:microtubule binding"/>
    <property type="evidence" value="ECO:0007669"/>
    <property type="project" value="TreeGrafter"/>
</dbReference>
<evidence type="ECO:0000256" key="4">
    <source>
        <dbReference type="ARBA" id="ARBA00023212"/>
    </source>
</evidence>
<dbReference type="InterPro" id="IPR021133">
    <property type="entry name" value="HEAT_type_2"/>
</dbReference>
<dbReference type="SMART" id="SM01349">
    <property type="entry name" value="TOG"/>
    <property type="match status" value="4"/>
</dbReference>
<dbReference type="GO" id="GO:0005881">
    <property type="term" value="C:cytoplasmic microtubule"/>
    <property type="evidence" value="ECO:0007669"/>
    <property type="project" value="TreeGrafter"/>
</dbReference>
<evidence type="ECO:0000256" key="6">
    <source>
        <dbReference type="SAM" id="MobiDB-lite"/>
    </source>
</evidence>
<dbReference type="EMBL" id="GECZ01020490">
    <property type="protein sequence ID" value="JAS49279.1"/>
    <property type="molecule type" value="Transcribed_RNA"/>
</dbReference>
<feature type="compositionally biased region" description="Basic and acidic residues" evidence="6">
    <location>
        <begin position="1166"/>
        <end position="1177"/>
    </location>
</feature>
<keyword evidence="4" id="KW-0206">Cytoskeleton</keyword>
<sequence>MASKKKDETPVTKNEKIDRFVTLLPKVSINKKANELGPELIKFLVENPDAINDYPDASVFTESLGAYMVSNQNPKVTQYGLEALILVAESMQTKYKNYYGSVIHHVLSKLGDSKENLREKARAYLLKTVEVGAHNPNNLIEKLIPLLNTKNRDMATESQKAILEILVICKQRKMSSNLLIDLAKTEVKCLEGNLRDEATDILMDIGERIGRLRVVDILEEAIRTSMFSAHHVKKIQSIIDDLRALQLEQQQQALKDQGNGVTPQQTPAEEEDEPDFAIPKPKKVTAVQVKSKPQPKPSTAPGGMVTKSALASAVSSALARSGSIRATKIGEGDKYALHSGPSGEADENWFLSAFEDVPDVPVLNHREFDNLTKKLLEDLKSGTEFWEKKVEALRKLRSMMIHLTGYDEEIQAFIKAIAVLMMSSLKDLRSQVVRETCLTFAFICKELKNKIDQHTTEIMMHQLMNNVMSSARVIANASYIALKFMFTYVTHGRLVSALVHTLVNSKSREVRTAACEFLYLILHTWPVHRLEQQIPQLQEGIKRGIVESSNEARMAARKAFWAFRTQFPEQGDALLNSMDAICRKSVMAGGEQQLDNTPVQKPKPLSQASQARQARTDAASARRQVYNPTQQSIRSNSAIDLQAVQRANARQQYAALARQKIGCGASLPRAKKSDTPTSGLLSAERSGRTREKVAGVSHSQPSSRSGSPSSRLGYHGYTLADAAGLPYQSRRTPRSRDASRETSPNRFVPKSTVASLFAPRRTRPPIQPSRPVMAQKMLAKSLEAENVPLSPYEADTPDSIGHKVSPRKTSYRSFEDHSDDSDASSLCSERSFDSYRRTSDSYSWSGSQQRLYRDVWDSGVKDINEIILNCESIHWCDRKEGLVGLQVYLQAGNTLNPAELKRVTDIFTRMFMDSHTKVFSLFLDALNELMAVHRADLNSWLYVLLTRLLNKLGADLLGSIQSKIQKTLDIVRESFPHELQMASLLRFLTDPTQTPNLRVKTAALNYITKLAAVADPSSALSPPSAKQTARGDPLQAAMHKMIGWTMGDSIKQGSELRRAAQEAIMALFNLNTPQVTLRLANLPQEYQEAAATLLKGRVRRGSSSSGGGTNANSPPSPTKDYSPRLSPGLTHHPRPLFDSEDLKPEDIYKSLRKTTAEIQNYTYDTTTEKIPDKDNTTSKDSGISQLSGTEALEEAMEELSLQSSSSSNATTTTLTNRVLTVKDCNNMDMADNTQSEDSPANEQEAMRKIVEALKSPPDSDNGENVSIMTDLEKRASLGQLTRLIRDGSVTTLQENFKALLRILLGNLALDANTRDVMSRILVLTALTELIKKRAIIDCFNNYVELLILKVLNSYKDTSKEVVRNAESCANTIATTLAPEMVIRVLAPLIQTGEFPLNLAALKMLTRLVEYHGRDPVYSYLPDLMPGLIQAYDNQESSVRKSAVFCMVSLHAAIGEEDLNPHLTALNGSKLKLLHLYIRRAQQGSSAPTSPRNHPPSATS</sequence>
<dbReference type="PANTHER" id="PTHR21567">
    <property type="entry name" value="CLASP"/>
    <property type="match status" value="1"/>
</dbReference>
<feature type="domain" description="TOG" evidence="7">
    <location>
        <begin position="1251"/>
        <end position="1486"/>
    </location>
</feature>
<dbReference type="InterPro" id="IPR034085">
    <property type="entry name" value="TOG"/>
</dbReference>
<evidence type="ECO:0000313" key="8">
    <source>
        <dbReference type="EMBL" id="JAS49279.1"/>
    </source>
</evidence>
<feature type="region of interest" description="Disordered" evidence="6">
    <location>
        <begin position="592"/>
        <end position="632"/>
    </location>
</feature>
<feature type="domain" description="TOG" evidence="7">
    <location>
        <begin position="359"/>
        <end position="603"/>
    </location>
</feature>
<dbReference type="GO" id="GO:0072686">
    <property type="term" value="C:mitotic spindle"/>
    <property type="evidence" value="ECO:0007669"/>
    <property type="project" value="TreeGrafter"/>
</dbReference>
<feature type="domain" description="TOG" evidence="7">
    <location>
        <begin position="857"/>
        <end position="1111"/>
    </location>
</feature>
<evidence type="ECO:0000259" key="7">
    <source>
        <dbReference type="SMART" id="SM01349"/>
    </source>
</evidence>
<keyword evidence="2" id="KW-0963">Cytoplasm</keyword>
<dbReference type="PANTHER" id="PTHR21567:SF9">
    <property type="entry name" value="CLIP-ASSOCIATING PROTEIN"/>
    <property type="match status" value="1"/>
</dbReference>
<evidence type="ECO:0000256" key="1">
    <source>
        <dbReference type="ARBA" id="ARBA00004245"/>
    </source>
</evidence>
<protein>
    <recommendedName>
        <fullName evidence="7">TOG domain-containing protein</fullName>
    </recommendedName>
</protein>
<comment type="subcellular location">
    <subcellularLocation>
        <location evidence="1">Cytoplasm</location>
        <location evidence="1">Cytoskeleton</location>
    </subcellularLocation>
</comment>
<dbReference type="PROSITE" id="PS50077">
    <property type="entry name" value="HEAT_REPEAT"/>
    <property type="match status" value="1"/>
</dbReference>
<feature type="domain" description="TOG" evidence="7">
    <location>
        <begin position="10"/>
        <end position="245"/>
    </location>
</feature>
<dbReference type="InterPro" id="IPR048491">
    <property type="entry name" value="XMAP215_CLASP_TOG"/>
</dbReference>
<dbReference type="SUPFAM" id="SSF48371">
    <property type="entry name" value="ARM repeat"/>
    <property type="match status" value="2"/>
</dbReference>
<dbReference type="GO" id="GO:0031110">
    <property type="term" value="P:regulation of microtubule polymerization or depolymerization"/>
    <property type="evidence" value="ECO:0007669"/>
    <property type="project" value="UniProtKB-ARBA"/>
</dbReference>
<proteinExistence type="predicted"/>
<evidence type="ECO:0000256" key="2">
    <source>
        <dbReference type="ARBA" id="ARBA00022490"/>
    </source>
</evidence>
<name>A0A1B6FGE3_9HEMI</name>
<feature type="repeat" description="HEAT" evidence="5">
    <location>
        <begin position="1423"/>
        <end position="1461"/>
    </location>
</feature>
<dbReference type="GO" id="GO:0005876">
    <property type="term" value="C:spindle microtubule"/>
    <property type="evidence" value="ECO:0007669"/>
    <property type="project" value="TreeGrafter"/>
</dbReference>
<dbReference type="Pfam" id="PF21041">
    <property type="entry name" value="XMAP215_CLASP_TOG"/>
    <property type="match status" value="1"/>
</dbReference>
<feature type="compositionally biased region" description="Low complexity" evidence="6">
    <location>
        <begin position="697"/>
        <end position="711"/>
    </location>
</feature>